<feature type="region of interest" description="Disordered" evidence="1">
    <location>
        <begin position="30"/>
        <end position="49"/>
    </location>
</feature>
<dbReference type="OrthoDB" id="413572at2759"/>
<organism evidence="2 3">
    <name type="scientific">Portunus trituberculatus</name>
    <name type="common">Swimming crab</name>
    <name type="synonym">Neptunus trituberculatus</name>
    <dbReference type="NCBI Taxonomy" id="210409"/>
    <lineage>
        <taxon>Eukaryota</taxon>
        <taxon>Metazoa</taxon>
        <taxon>Ecdysozoa</taxon>
        <taxon>Arthropoda</taxon>
        <taxon>Crustacea</taxon>
        <taxon>Multicrustacea</taxon>
        <taxon>Malacostraca</taxon>
        <taxon>Eumalacostraca</taxon>
        <taxon>Eucarida</taxon>
        <taxon>Decapoda</taxon>
        <taxon>Pleocyemata</taxon>
        <taxon>Brachyura</taxon>
        <taxon>Eubrachyura</taxon>
        <taxon>Portunoidea</taxon>
        <taxon>Portunidae</taxon>
        <taxon>Portuninae</taxon>
        <taxon>Portunus</taxon>
    </lineage>
</organism>
<comment type="caution">
    <text evidence="2">The sequence shown here is derived from an EMBL/GenBank/DDBJ whole genome shotgun (WGS) entry which is preliminary data.</text>
</comment>
<evidence type="ECO:0000256" key="1">
    <source>
        <dbReference type="SAM" id="MobiDB-lite"/>
    </source>
</evidence>
<reference evidence="2 3" key="1">
    <citation type="submission" date="2019-05" db="EMBL/GenBank/DDBJ databases">
        <title>Another draft genome of Portunus trituberculatus and its Hox gene families provides insights of decapod evolution.</title>
        <authorList>
            <person name="Jeong J.-H."/>
            <person name="Song I."/>
            <person name="Kim S."/>
            <person name="Choi T."/>
            <person name="Kim D."/>
            <person name="Ryu S."/>
            <person name="Kim W."/>
        </authorList>
    </citation>
    <scope>NUCLEOTIDE SEQUENCE [LARGE SCALE GENOMIC DNA]</scope>
    <source>
        <tissue evidence="2">Muscle</tissue>
    </source>
</reference>
<proteinExistence type="predicted"/>
<gene>
    <name evidence="2" type="ORF">E2C01_002721</name>
</gene>
<name>A0A5B7CRH6_PORTR</name>
<keyword evidence="3" id="KW-1185">Reference proteome</keyword>
<dbReference type="EMBL" id="VSRR010000100">
    <property type="protein sequence ID" value="MPC10093.1"/>
    <property type="molecule type" value="Genomic_DNA"/>
</dbReference>
<feature type="compositionally biased region" description="Polar residues" evidence="1">
    <location>
        <begin position="30"/>
        <end position="41"/>
    </location>
</feature>
<dbReference type="Proteomes" id="UP000324222">
    <property type="component" value="Unassembled WGS sequence"/>
</dbReference>
<evidence type="ECO:0000313" key="3">
    <source>
        <dbReference type="Proteomes" id="UP000324222"/>
    </source>
</evidence>
<dbReference type="AlphaFoldDB" id="A0A5B7CRH6"/>
<protein>
    <recommendedName>
        <fullName evidence="4">Ribose-phosphate pyrophosphokinase N-terminal domain-containing protein</fullName>
    </recommendedName>
</protein>
<evidence type="ECO:0000313" key="2">
    <source>
        <dbReference type="EMBL" id="MPC10093.1"/>
    </source>
</evidence>
<accession>A0A5B7CRH6</accession>
<evidence type="ECO:0008006" key="4">
    <source>
        <dbReference type="Google" id="ProtNLM"/>
    </source>
</evidence>
<sequence length="70" mass="7819">MRSETVFGSFTYTHWTSCGWRRCSCLNPPSVRQSNTGSPKTRTMDTTRGSKEMVILAGNSHPELANLIAR</sequence>